<accession>A0ABS4JZ88</accession>
<feature type="domain" description="Amidohydrolase-related" evidence="2">
    <location>
        <begin position="54"/>
        <end position="403"/>
    </location>
</feature>
<name>A0ABS4JZ88_9CLOT</name>
<dbReference type="PANTHER" id="PTHR43794">
    <property type="entry name" value="AMINOHYDROLASE SSNA-RELATED"/>
    <property type="match status" value="1"/>
</dbReference>
<sequence length="432" mass="48996">MKAIVNSKFYDFKNYREDSYILFDEKILKIGSMKEFTSIEKKHIDTIIDGSNCILMPGLINGHTHIYSTFSRGMNLPFNPQSFKDILDQLWWKLDGVLDIEDCYLSAIIYGVDCIKNGVTTLIDHHASGGNILGTLKKLKTAICDDLGLRGLFCFETSDRFNIDQCIEENIDFSKVKNESCYGLFGMHASMSISDSTMEKVYNLKGDIPIHIHVAESLDDEIDAINKYGKTVVERLRDHKLLGNNSILAHCVHINHMEAEILGNNNVFVALNPTSNMNNAVGLPDYNLLKRHNIPCIIGNDGLGANITREYLNLTYSMKNKYQSPLAFNFGDLLKIINNTYEYVSNQLGIKIGRLDEGYVADLILVPYNPPTMISEENIFSHIYFGIFDNFAPSYVICKGSIVMDNYKIKLPLSNVYEESREASRKIWNKLN</sequence>
<dbReference type="InterPro" id="IPR032466">
    <property type="entry name" value="Metal_Hydrolase"/>
</dbReference>
<evidence type="ECO:0000259" key="2">
    <source>
        <dbReference type="Pfam" id="PF01979"/>
    </source>
</evidence>
<evidence type="ECO:0000256" key="1">
    <source>
        <dbReference type="ARBA" id="ARBA00022801"/>
    </source>
</evidence>
<evidence type="ECO:0000313" key="3">
    <source>
        <dbReference type="EMBL" id="MBP2020852.1"/>
    </source>
</evidence>
<dbReference type="RefSeq" id="WP_209649328.1">
    <property type="nucleotide sequence ID" value="NZ_JAGGLL010000003.1"/>
</dbReference>
<keyword evidence="1" id="KW-0378">Hydrolase</keyword>
<proteinExistence type="predicted"/>
<dbReference type="InterPro" id="IPR050287">
    <property type="entry name" value="MTA/SAH_deaminase"/>
</dbReference>
<protein>
    <submittedName>
        <fullName evidence="3">Selenium metabolism protein SsnA</fullName>
    </submittedName>
</protein>
<dbReference type="SUPFAM" id="SSF51556">
    <property type="entry name" value="Metallo-dependent hydrolases"/>
    <property type="match status" value="1"/>
</dbReference>
<dbReference type="InterPro" id="IPR011059">
    <property type="entry name" value="Metal-dep_hydrolase_composite"/>
</dbReference>
<dbReference type="PANTHER" id="PTHR43794:SF11">
    <property type="entry name" value="AMIDOHYDROLASE-RELATED DOMAIN-CONTAINING PROTEIN"/>
    <property type="match status" value="1"/>
</dbReference>
<dbReference type="Proteomes" id="UP001519308">
    <property type="component" value="Unassembled WGS sequence"/>
</dbReference>
<dbReference type="Gene3D" id="3.20.20.140">
    <property type="entry name" value="Metal-dependent hydrolases"/>
    <property type="match status" value="1"/>
</dbReference>
<comment type="caution">
    <text evidence="3">The sequence shown here is derived from an EMBL/GenBank/DDBJ whole genome shotgun (WGS) entry which is preliminary data.</text>
</comment>
<dbReference type="Pfam" id="PF01979">
    <property type="entry name" value="Amidohydro_1"/>
    <property type="match status" value="1"/>
</dbReference>
<dbReference type="Gene3D" id="2.30.40.10">
    <property type="entry name" value="Urease, subunit C, domain 1"/>
    <property type="match status" value="1"/>
</dbReference>
<evidence type="ECO:0000313" key="4">
    <source>
        <dbReference type="Proteomes" id="UP001519308"/>
    </source>
</evidence>
<organism evidence="3 4">
    <name type="scientific">Clostridium punense</name>
    <dbReference type="NCBI Taxonomy" id="1054297"/>
    <lineage>
        <taxon>Bacteria</taxon>
        <taxon>Bacillati</taxon>
        <taxon>Bacillota</taxon>
        <taxon>Clostridia</taxon>
        <taxon>Eubacteriales</taxon>
        <taxon>Clostridiaceae</taxon>
        <taxon>Clostridium</taxon>
    </lineage>
</organism>
<keyword evidence="4" id="KW-1185">Reference proteome</keyword>
<dbReference type="InterPro" id="IPR006680">
    <property type="entry name" value="Amidohydro-rel"/>
</dbReference>
<reference evidence="3 4" key="1">
    <citation type="submission" date="2021-03" db="EMBL/GenBank/DDBJ databases">
        <title>Genomic Encyclopedia of Type Strains, Phase IV (KMG-IV): sequencing the most valuable type-strain genomes for metagenomic binning, comparative biology and taxonomic classification.</title>
        <authorList>
            <person name="Goeker M."/>
        </authorList>
    </citation>
    <scope>NUCLEOTIDE SEQUENCE [LARGE SCALE GENOMIC DNA]</scope>
    <source>
        <strain evidence="3 4">DSM 28650</strain>
    </source>
</reference>
<dbReference type="EMBL" id="JAGGLL010000003">
    <property type="protein sequence ID" value="MBP2020852.1"/>
    <property type="molecule type" value="Genomic_DNA"/>
</dbReference>
<dbReference type="SUPFAM" id="SSF51338">
    <property type="entry name" value="Composite domain of metallo-dependent hydrolases"/>
    <property type="match status" value="1"/>
</dbReference>
<gene>
    <name evidence="3" type="ORF">J2Z44_000636</name>
</gene>